<dbReference type="PROSITE" id="PS51873">
    <property type="entry name" value="TRIAD"/>
    <property type="match status" value="1"/>
</dbReference>
<dbReference type="SUPFAM" id="SSF54001">
    <property type="entry name" value="Cysteine proteinases"/>
    <property type="match status" value="1"/>
</dbReference>
<feature type="region of interest" description="Disordered" evidence="12">
    <location>
        <begin position="1030"/>
        <end position="1073"/>
    </location>
</feature>
<organism evidence="14 15">
    <name type="scientific">Cytospora leucostoma</name>
    <dbReference type="NCBI Taxonomy" id="1230097"/>
    <lineage>
        <taxon>Eukaryota</taxon>
        <taxon>Fungi</taxon>
        <taxon>Dikarya</taxon>
        <taxon>Ascomycota</taxon>
        <taxon>Pezizomycotina</taxon>
        <taxon>Sordariomycetes</taxon>
        <taxon>Sordariomycetidae</taxon>
        <taxon>Diaporthales</taxon>
        <taxon>Cytosporaceae</taxon>
        <taxon>Cytospora</taxon>
    </lineage>
</organism>
<dbReference type="GO" id="GO:0016740">
    <property type="term" value="F:transferase activity"/>
    <property type="evidence" value="ECO:0007669"/>
    <property type="project" value="UniProtKB-KW"/>
</dbReference>
<comment type="similarity">
    <text evidence="2">Belongs to the XPC family.</text>
</comment>
<dbReference type="Gene3D" id="3.90.260.10">
    <property type="entry name" value="Transglutaminase-like"/>
    <property type="match status" value="1"/>
</dbReference>
<dbReference type="GO" id="GO:0006298">
    <property type="term" value="P:mismatch repair"/>
    <property type="evidence" value="ECO:0007669"/>
    <property type="project" value="TreeGrafter"/>
</dbReference>
<keyword evidence="15" id="KW-1185">Reference proteome</keyword>
<evidence type="ECO:0000256" key="6">
    <source>
        <dbReference type="ARBA" id="ARBA00022763"/>
    </source>
</evidence>
<dbReference type="Gene3D" id="1.20.120.1750">
    <property type="match status" value="1"/>
</dbReference>
<feature type="region of interest" description="Disordered" evidence="12">
    <location>
        <begin position="1497"/>
        <end position="1531"/>
    </location>
</feature>
<feature type="compositionally biased region" description="Basic residues" evidence="12">
    <location>
        <begin position="906"/>
        <end position="917"/>
    </location>
</feature>
<dbReference type="GO" id="GO:0003697">
    <property type="term" value="F:single-stranded DNA binding"/>
    <property type="evidence" value="ECO:0007669"/>
    <property type="project" value="TreeGrafter"/>
</dbReference>
<dbReference type="InterPro" id="IPR004583">
    <property type="entry name" value="DNA_repair_Rad4"/>
</dbReference>
<dbReference type="InterPro" id="IPR044066">
    <property type="entry name" value="TRIAD_supradom"/>
</dbReference>
<dbReference type="InterPro" id="IPR038765">
    <property type="entry name" value="Papain-like_cys_pep_sf"/>
</dbReference>
<dbReference type="InterPro" id="IPR018327">
    <property type="entry name" value="BHD_2"/>
</dbReference>
<feature type="compositionally biased region" description="Basic and acidic residues" evidence="12">
    <location>
        <begin position="1057"/>
        <end position="1067"/>
    </location>
</feature>
<dbReference type="GO" id="GO:0006289">
    <property type="term" value="P:nucleotide-excision repair"/>
    <property type="evidence" value="ECO:0007669"/>
    <property type="project" value="InterPro"/>
</dbReference>
<dbReference type="InParanoid" id="A0A423XDC4"/>
<dbReference type="CDD" id="cd16630">
    <property type="entry name" value="RING-HC_RBR_RNF216"/>
    <property type="match status" value="1"/>
</dbReference>
<dbReference type="SUPFAM" id="SSF57850">
    <property type="entry name" value="RING/U-box"/>
    <property type="match status" value="1"/>
</dbReference>
<keyword evidence="10" id="KW-0234">DNA repair</keyword>
<keyword evidence="5" id="KW-0677">Repeat</keyword>
<evidence type="ECO:0000256" key="1">
    <source>
        <dbReference type="ARBA" id="ARBA00004123"/>
    </source>
</evidence>
<dbReference type="STRING" id="1230097.A0A423XDC4"/>
<evidence type="ECO:0000256" key="10">
    <source>
        <dbReference type="ARBA" id="ARBA00023204"/>
    </source>
</evidence>
<dbReference type="Gene3D" id="2.20.20.110">
    <property type="entry name" value="Rad4, beta-hairpin domain BHD1"/>
    <property type="match status" value="1"/>
</dbReference>
<keyword evidence="11" id="KW-0539">Nucleus</keyword>
<evidence type="ECO:0000256" key="5">
    <source>
        <dbReference type="ARBA" id="ARBA00022737"/>
    </source>
</evidence>
<dbReference type="PANTHER" id="PTHR12135:SF2">
    <property type="entry name" value="DNA REPAIR PROTEIN RAD34"/>
    <property type="match status" value="1"/>
</dbReference>
<feature type="region of interest" description="Disordered" evidence="12">
    <location>
        <begin position="186"/>
        <end position="217"/>
    </location>
</feature>
<feature type="compositionally biased region" description="Polar residues" evidence="12">
    <location>
        <begin position="918"/>
        <end position="939"/>
    </location>
</feature>
<dbReference type="SMART" id="SM01030">
    <property type="entry name" value="BHD_1"/>
    <property type="match status" value="1"/>
</dbReference>
<dbReference type="Gene3D" id="3.30.70.2460">
    <property type="entry name" value="Rad4, beta-hairpin domain BHD3"/>
    <property type="match status" value="1"/>
</dbReference>
<dbReference type="InterPro" id="IPR042488">
    <property type="entry name" value="Rad4_BHD3_sf"/>
</dbReference>
<evidence type="ECO:0000256" key="8">
    <source>
        <dbReference type="ARBA" id="ARBA00022786"/>
    </source>
</evidence>
<dbReference type="Pfam" id="PF10405">
    <property type="entry name" value="BHD_3"/>
    <property type="match status" value="1"/>
</dbReference>
<evidence type="ECO:0000313" key="14">
    <source>
        <dbReference type="EMBL" id="ROW14066.1"/>
    </source>
</evidence>
<gene>
    <name evidence="14" type="ORF">VPNG_04186</name>
</gene>
<feature type="compositionally biased region" description="Basic and acidic residues" evidence="12">
    <location>
        <begin position="350"/>
        <end position="361"/>
    </location>
</feature>
<evidence type="ECO:0000256" key="3">
    <source>
        <dbReference type="ARBA" id="ARBA00022679"/>
    </source>
</evidence>
<dbReference type="InterPro" id="IPR036985">
    <property type="entry name" value="Transglutaminase-like_sf"/>
</dbReference>
<evidence type="ECO:0000256" key="12">
    <source>
        <dbReference type="SAM" id="MobiDB-lite"/>
    </source>
</evidence>
<keyword evidence="6" id="KW-0227">DNA damage</keyword>
<dbReference type="GO" id="GO:0008270">
    <property type="term" value="F:zinc ion binding"/>
    <property type="evidence" value="ECO:0007669"/>
    <property type="project" value="UniProtKB-KW"/>
</dbReference>
<name>A0A423XDC4_9PEZI</name>
<protein>
    <recommendedName>
        <fullName evidence="13">RING-type domain-containing protein</fullName>
    </recommendedName>
</protein>
<dbReference type="InterPro" id="IPR047544">
    <property type="entry name" value="RING-HC_RBR_RNF216"/>
</dbReference>
<comment type="caution">
    <text evidence="14">The sequence shown here is derived from an EMBL/GenBank/DDBJ whole genome shotgun (WGS) entry which is preliminary data.</text>
</comment>
<keyword evidence="7" id="KW-0863">Zinc-finger</keyword>
<dbReference type="InterPro" id="IPR018325">
    <property type="entry name" value="Rad4/PNGase_transGLS-fold"/>
</dbReference>
<dbReference type="Pfam" id="PF26200">
    <property type="entry name" value="Rcat_RNF216"/>
    <property type="match status" value="1"/>
</dbReference>
<evidence type="ECO:0000259" key="13">
    <source>
        <dbReference type="PROSITE" id="PS51873"/>
    </source>
</evidence>
<dbReference type="Proteomes" id="UP000285146">
    <property type="component" value="Unassembled WGS sequence"/>
</dbReference>
<keyword evidence="9" id="KW-0862">Zinc</keyword>
<dbReference type="InterPro" id="IPR047545">
    <property type="entry name" value="BRcat_RBR_RNF216"/>
</dbReference>
<reference evidence="14 15" key="1">
    <citation type="submission" date="2015-09" db="EMBL/GenBank/DDBJ databases">
        <title>Host preference determinants of Valsa canker pathogens revealed by comparative genomics.</title>
        <authorList>
            <person name="Yin Z."/>
            <person name="Huang L."/>
        </authorList>
    </citation>
    <scope>NUCLEOTIDE SEQUENCE [LARGE SCALE GENOMIC DNA]</scope>
    <source>
        <strain evidence="14 15">SXYLt</strain>
    </source>
</reference>
<dbReference type="GO" id="GO:0000111">
    <property type="term" value="C:nucleotide-excision repair factor 2 complex"/>
    <property type="evidence" value="ECO:0007669"/>
    <property type="project" value="TreeGrafter"/>
</dbReference>
<evidence type="ECO:0000256" key="11">
    <source>
        <dbReference type="ARBA" id="ARBA00023242"/>
    </source>
</evidence>
<dbReference type="SMART" id="SM01032">
    <property type="entry name" value="BHD_3"/>
    <property type="match status" value="1"/>
</dbReference>
<evidence type="ECO:0000256" key="2">
    <source>
        <dbReference type="ARBA" id="ARBA00009525"/>
    </source>
</evidence>
<accession>A0A423XDC4</accession>
<dbReference type="Pfam" id="PF10404">
    <property type="entry name" value="BHD_2"/>
    <property type="match status" value="1"/>
</dbReference>
<sequence>MPPLVPRKRLRDDTPERSEELTKKRGKPKVTATAPPRKATLFDDLDTAISPQAKGKALQKFAELSDDDSSLTSLSDAEFEDVPFEDVAYPTLAPQQAQGPNGGALELTLSHIPTTSYADFGGKKGPSKKERQARVATHCMHVQFLMWHNALRNSWLCDPVIQGIMLSHLPPGMWDEVERFRRSCGLESKEDPPKKFTKAASGGKVRGKGKKVAAKPTRDWTGAAERLDKGAVDLSQGDPSFRLLRALSAWWRKRFRITAPGIRKIGYMQTRRCANLIKGYNEGASNPNRYGERISTLQWFRLRAQECSGSRDVGAQLFTALLRALGLEARMVANLQPVGFGFNKLEEADPEKISDRTEEVKQASADSGTDKVNGSSVKKTSEKQPKASQKSASDKRQSRQPLRSASRKGRKGLKEEPDEFGDDDLELKEDSGDDSLVEIPPLAPTKNPQILKFDRDLEYPHYWTEVLSPATHKYVSVDAIVKNIVGTNRELIESLGPKGAKADKAKQVLAYVVGFSQDGTAKDVTVRYLKGQISPGRTKGMRIPIERIPVYNKNGKVKRYDQFDWFRSVMRGYARGGEKYPLTEYDYDEDSTDLKPAQPEKKEVKEGDETLQYYKQSKEFVLERHLKREEALLPTAKAVKYFKNKGKKGDGDEEPVYLRKDVVQVKSEETWHKQGRAPKPGAEPLKRAPYRAATTNRRRELAEAEAASGRKVLQGLYSYDQTDWIIPPPIRDGIIPKNQYGNIDLFVEHMLPEGAAHIPYRGAIRVCRRLEIDFAEAVVDFEFGHRMAVPVIQGVVIAEEFYDKVMEELAKDEAEKARKEDEKRRKVVLGTWRKLLMGMRIVERVRREYGEVKDSFRVFGHSRDDKQDVPVGEPAAAADEDMGGGFLPEGFEEEEEEDRDVMHKGKWQHSRLRRHSTSQRLSPCQEQTLGLNGSTSQSGGPDVGSRQISGLVIPFEMLAVHISPAPPHSPAVQQHQGIMDPSEEPVRSDCRARVLTALPDIEPEFLSRLCEEANWDPNLIIDRILDQVESGQPYPKVPKPNLKRKREDDDTPGPESAAKKFDNDERRSQRKTNSYLTTTDTLFQQTFPHVYVSDVRKILQRHGNCLYPAFLALDKALVEWDDNSPPFKRKIRITQPHRKYDLTNLDDIIRDCDDEGEREALEEFRAARAVQTDQRAKAVAVMQQEQDEKANFEVSRLEGNVTDCGCCFVEYAMNRMVHCDGDTLHWFCRDCARMMAETQIGLSKYHLDCMSTDGCAGRFALDQREIFLDASSRTALDRIEQEAVLREAGIENLETCPQCPFAAEYPSIEVNKEFHCLNPDCGVVSCRSCRKETHVPKSCAEAALENGHSARHEIEEAMSAALIRRCNKCSAPFIKQDGCNKMTCTKCRNIQCYVCSKSCDYAHFNDPSRGGKTGNCPLFDNDGIEVRHQEEVRTAEEQARKKALEKHPQVQAEFLEFKVSDKIKKDEAARKVPAAQRVRRARIDMPHVRFRDFRLQQPGLNAPPVAEQPRPPRAVPPLDRNPPAPARAHPPRPAAVARVATPPGARAPAIPLAATPPGVRAPDYLVRALAPHDIRPRIFQHPGQPLLAINPRELHLQPPAVAAQPNIGFNALLPMQPPAPVHTMSQALARLGNLDQYGWSEPPLAMPAGNGQLGVAAVPDRSVYRAPQVEPALDPVRLSEFLPRDQAGRRDQGGGLNDINYNDFMEALNDFDRDEFMDILNDMRREEARNLGGARGNAWDFGI</sequence>
<feature type="region of interest" description="Disordered" evidence="12">
    <location>
        <begin position="863"/>
        <end position="884"/>
    </location>
</feature>
<feature type="compositionally biased region" description="Polar residues" evidence="12">
    <location>
        <begin position="364"/>
        <end position="378"/>
    </location>
</feature>
<keyword evidence="3" id="KW-0808">Transferase</keyword>
<feature type="compositionally biased region" description="Acidic residues" evidence="12">
    <location>
        <begin position="416"/>
        <end position="436"/>
    </location>
</feature>
<feature type="region of interest" description="Disordered" evidence="12">
    <location>
        <begin position="1"/>
        <end position="46"/>
    </location>
</feature>
<feature type="region of interest" description="Disordered" evidence="12">
    <location>
        <begin position="906"/>
        <end position="945"/>
    </location>
</feature>
<dbReference type="PANTHER" id="PTHR12135">
    <property type="entry name" value="DNA REPAIR PROTEIN XP-C / RAD4"/>
    <property type="match status" value="1"/>
</dbReference>
<feature type="compositionally biased region" description="Basic and acidic residues" evidence="12">
    <location>
        <begin position="10"/>
        <end position="23"/>
    </location>
</feature>
<dbReference type="InterPro" id="IPR018326">
    <property type="entry name" value="Rad4_beta-hairpin_dom1"/>
</dbReference>
<dbReference type="CDD" id="cd20339">
    <property type="entry name" value="BRcat_RBR_RNF216"/>
    <property type="match status" value="1"/>
</dbReference>
<dbReference type="OrthoDB" id="300780at2759"/>
<dbReference type="InterPro" id="IPR047546">
    <property type="entry name" value="Rcat_RBR_RNF216"/>
</dbReference>
<dbReference type="Pfam" id="PF10403">
    <property type="entry name" value="BHD_1"/>
    <property type="match status" value="1"/>
</dbReference>
<dbReference type="EMBL" id="LKEB01000016">
    <property type="protein sequence ID" value="ROW14066.1"/>
    <property type="molecule type" value="Genomic_DNA"/>
</dbReference>
<dbReference type="GO" id="GO:0071942">
    <property type="term" value="C:XPC complex"/>
    <property type="evidence" value="ECO:0007669"/>
    <property type="project" value="TreeGrafter"/>
</dbReference>
<dbReference type="GO" id="GO:0003684">
    <property type="term" value="F:damaged DNA binding"/>
    <property type="evidence" value="ECO:0007669"/>
    <property type="project" value="InterPro"/>
</dbReference>
<evidence type="ECO:0000256" key="7">
    <source>
        <dbReference type="ARBA" id="ARBA00022771"/>
    </source>
</evidence>
<keyword evidence="4" id="KW-0479">Metal-binding</keyword>
<dbReference type="FunFam" id="3.30.70.2460:FF:000001">
    <property type="entry name" value="DNA repair protein Rad4 family"/>
    <property type="match status" value="1"/>
</dbReference>
<evidence type="ECO:0000256" key="9">
    <source>
        <dbReference type="ARBA" id="ARBA00022833"/>
    </source>
</evidence>
<dbReference type="CDD" id="cd20353">
    <property type="entry name" value="Rcat_RBR_RNF216"/>
    <property type="match status" value="1"/>
</dbReference>
<feature type="region of interest" description="Disordered" evidence="12">
    <location>
        <begin position="350"/>
        <end position="447"/>
    </location>
</feature>
<feature type="domain" description="RING-type" evidence="13">
    <location>
        <begin position="1200"/>
        <end position="1420"/>
    </location>
</feature>
<dbReference type="Pfam" id="PF03835">
    <property type="entry name" value="Rad4"/>
    <property type="match status" value="1"/>
</dbReference>
<keyword evidence="8" id="KW-0833">Ubl conjugation pathway</keyword>
<feature type="compositionally biased region" description="Pro residues" evidence="12">
    <location>
        <begin position="1509"/>
        <end position="1525"/>
    </location>
</feature>
<dbReference type="GO" id="GO:0005737">
    <property type="term" value="C:cytoplasm"/>
    <property type="evidence" value="ECO:0007669"/>
    <property type="project" value="TreeGrafter"/>
</dbReference>
<dbReference type="SMART" id="SM01031">
    <property type="entry name" value="BHD_2"/>
    <property type="match status" value="1"/>
</dbReference>
<evidence type="ECO:0000256" key="4">
    <source>
        <dbReference type="ARBA" id="ARBA00022723"/>
    </source>
</evidence>
<proteinExistence type="inferred from homology"/>
<comment type="subcellular location">
    <subcellularLocation>
        <location evidence="1">Nucleus</location>
    </subcellularLocation>
</comment>
<evidence type="ECO:0000313" key="15">
    <source>
        <dbReference type="Proteomes" id="UP000285146"/>
    </source>
</evidence>
<dbReference type="InterPro" id="IPR018328">
    <property type="entry name" value="Rad4_beta-hairpin_dom3"/>
</dbReference>